<organism evidence="1 2">
    <name type="scientific">Aspergillus cavernicola</name>
    <dbReference type="NCBI Taxonomy" id="176166"/>
    <lineage>
        <taxon>Eukaryota</taxon>
        <taxon>Fungi</taxon>
        <taxon>Dikarya</taxon>
        <taxon>Ascomycota</taxon>
        <taxon>Pezizomycotina</taxon>
        <taxon>Eurotiomycetes</taxon>
        <taxon>Eurotiomycetidae</taxon>
        <taxon>Eurotiales</taxon>
        <taxon>Aspergillaceae</taxon>
        <taxon>Aspergillus</taxon>
        <taxon>Aspergillus subgen. Nidulantes</taxon>
    </lineage>
</organism>
<sequence>MATRAALKCAESFEAERPKAGDESGQTISSQYEVPYEEKLPSKDDIHAIFEPLSRGEILTFFENVADDVDWTVKGTFFEMAGHYTSKKDLREKMKVLNAVFATPLKLVVKHILWDGLYAAVELRAEDTYCKNGLPFINEYAWICRFGGQNKIVEVRAYMDTDFVTRAIAQNKELP</sequence>
<dbReference type="PANTHER" id="PTHR41252">
    <property type="entry name" value="BLR2505 PROTEIN"/>
    <property type="match status" value="1"/>
</dbReference>
<dbReference type="SUPFAM" id="SSF54427">
    <property type="entry name" value="NTF2-like"/>
    <property type="match status" value="1"/>
</dbReference>
<accession>A0ABR4HZL0</accession>
<reference evidence="1 2" key="1">
    <citation type="submission" date="2024-07" db="EMBL/GenBank/DDBJ databases">
        <title>Section-level genome sequencing and comparative genomics of Aspergillus sections Usti and Cavernicolus.</title>
        <authorList>
            <consortium name="Lawrence Berkeley National Laboratory"/>
            <person name="Nybo J.L."/>
            <person name="Vesth T.C."/>
            <person name="Theobald S."/>
            <person name="Frisvad J.C."/>
            <person name="Larsen T.O."/>
            <person name="Kjaerboelling I."/>
            <person name="Rothschild-Mancinelli K."/>
            <person name="Lyhne E.K."/>
            <person name="Kogle M.E."/>
            <person name="Barry K."/>
            <person name="Clum A."/>
            <person name="Na H."/>
            <person name="Ledsgaard L."/>
            <person name="Lin J."/>
            <person name="Lipzen A."/>
            <person name="Kuo A."/>
            <person name="Riley R."/>
            <person name="Mondo S."/>
            <person name="LaButti K."/>
            <person name="Haridas S."/>
            <person name="Pangalinan J."/>
            <person name="Salamov A.A."/>
            <person name="Simmons B.A."/>
            <person name="Magnuson J.K."/>
            <person name="Chen J."/>
            <person name="Drula E."/>
            <person name="Henrissat B."/>
            <person name="Wiebenga A."/>
            <person name="Lubbers R.J."/>
            <person name="Gomes A.C."/>
            <person name="Makela M.R."/>
            <person name="Stajich J."/>
            <person name="Grigoriev I.V."/>
            <person name="Mortensen U.H."/>
            <person name="De vries R.P."/>
            <person name="Baker S.E."/>
            <person name="Andersen M.R."/>
        </authorList>
    </citation>
    <scope>NUCLEOTIDE SEQUENCE [LARGE SCALE GENOMIC DNA]</scope>
    <source>
        <strain evidence="1 2">CBS 600.67</strain>
    </source>
</reference>
<dbReference type="EMBL" id="JBFXLS010000067">
    <property type="protein sequence ID" value="KAL2820925.1"/>
    <property type="molecule type" value="Genomic_DNA"/>
</dbReference>
<evidence type="ECO:0000313" key="1">
    <source>
        <dbReference type="EMBL" id="KAL2820925.1"/>
    </source>
</evidence>
<gene>
    <name evidence="1" type="ORF">BDW59DRAFT_150515</name>
</gene>
<keyword evidence="2" id="KW-1185">Reference proteome</keyword>
<dbReference type="InterPro" id="IPR032710">
    <property type="entry name" value="NTF2-like_dom_sf"/>
</dbReference>
<dbReference type="Proteomes" id="UP001610335">
    <property type="component" value="Unassembled WGS sequence"/>
</dbReference>
<evidence type="ECO:0008006" key="3">
    <source>
        <dbReference type="Google" id="ProtNLM"/>
    </source>
</evidence>
<dbReference type="Gene3D" id="3.10.450.50">
    <property type="match status" value="1"/>
</dbReference>
<evidence type="ECO:0000313" key="2">
    <source>
        <dbReference type="Proteomes" id="UP001610335"/>
    </source>
</evidence>
<dbReference type="PANTHER" id="PTHR41252:SF1">
    <property type="entry name" value="BLR2505 PROTEIN"/>
    <property type="match status" value="1"/>
</dbReference>
<proteinExistence type="predicted"/>
<name>A0ABR4HZL0_9EURO</name>
<comment type="caution">
    <text evidence="1">The sequence shown here is derived from an EMBL/GenBank/DDBJ whole genome shotgun (WGS) entry which is preliminary data.</text>
</comment>
<protein>
    <recommendedName>
        <fullName evidence="3">SnoaL-like domain-containing protein</fullName>
    </recommendedName>
</protein>